<organism evidence="2 3">
    <name type="scientific">Anthostomella pinea</name>
    <dbReference type="NCBI Taxonomy" id="933095"/>
    <lineage>
        <taxon>Eukaryota</taxon>
        <taxon>Fungi</taxon>
        <taxon>Dikarya</taxon>
        <taxon>Ascomycota</taxon>
        <taxon>Pezizomycotina</taxon>
        <taxon>Sordariomycetes</taxon>
        <taxon>Xylariomycetidae</taxon>
        <taxon>Xylariales</taxon>
        <taxon>Xylariaceae</taxon>
        <taxon>Anthostomella</taxon>
    </lineage>
</organism>
<comment type="catalytic activity">
    <reaction evidence="1">
        <text>alpha-D-glucosamine 6-phosphate + H2O = beta-D-fructose 6-phosphate + NH4(+)</text>
        <dbReference type="Rhea" id="RHEA:12172"/>
        <dbReference type="ChEBI" id="CHEBI:15377"/>
        <dbReference type="ChEBI" id="CHEBI:28938"/>
        <dbReference type="ChEBI" id="CHEBI:57634"/>
        <dbReference type="ChEBI" id="CHEBI:75989"/>
        <dbReference type="EC" id="3.5.99.6"/>
    </reaction>
</comment>
<dbReference type="GO" id="GO:0005737">
    <property type="term" value="C:cytoplasm"/>
    <property type="evidence" value="ECO:0007669"/>
    <property type="project" value="TreeGrafter"/>
</dbReference>
<dbReference type="InterPro" id="IPR018321">
    <property type="entry name" value="Glucosamine6P_isomerase_CS"/>
</dbReference>
<dbReference type="PANTHER" id="PTHR11280:SF5">
    <property type="entry name" value="GLUCOSAMINE-6-PHOSPHATE ISOMERASE"/>
    <property type="match status" value="1"/>
</dbReference>
<dbReference type="GO" id="GO:0004342">
    <property type="term" value="F:glucosamine-6-phosphate deaminase activity"/>
    <property type="evidence" value="ECO:0007669"/>
    <property type="project" value="UniProtKB-EC"/>
</dbReference>
<dbReference type="GO" id="GO:0006043">
    <property type="term" value="P:glucosamine catabolic process"/>
    <property type="evidence" value="ECO:0007669"/>
    <property type="project" value="TreeGrafter"/>
</dbReference>
<dbReference type="Proteomes" id="UP001295740">
    <property type="component" value="Unassembled WGS sequence"/>
</dbReference>
<dbReference type="AlphaFoldDB" id="A0AAI8VQP8"/>
<proteinExistence type="predicted"/>
<dbReference type="EMBL" id="CAUWAG010000012">
    <property type="protein sequence ID" value="CAJ2508924.1"/>
    <property type="molecule type" value="Genomic_DNA"/>
</dbReference>
<keyword evidence="3" id="KW-1185">Reference proteome</keyword>
<accession>A0AAI8VQP8</accession>
<dbReference type="GO" id="GO:0006046">
    <property type="term" value="P:N-acetylglucosamine catabolic process"/>
    <property type="evidence" value="ECO:0007669"/>
    <property type="project" value="TreeGrafter"/>
</dbReference>
<dbReference type="InterPro" id="IPR004547">
    <property type="entry name" value="Glucosamine6P_isomerase"/>
</dbReference>
<name>A0AAI8VQP8_9PEZI</name>
<reference evidence="2" key="1">
    <citation type="submission" date="2023-10" db="EMBL/GenBank/DDBJ databases">
        <authorList>
            <person name="Hackl T."/>
        </authorList>
    </citation>
    <scope>NUCLEOTIDE SEQUENCE</scope>
</reference>
<dbReference type="Gene3D" id="3.40.50.1360">
    <property type="match status" value="1"/>
</dbReference>
<protein>
    <submittedName>
        <fullName evidence="2">Uu.00g139500.m01.CDS01</fullName>
    </submittedName>
</protein>
<dbReference type="PANTHER" id="PTHR11280">
    <property type="entry name" value="GLUCOSAMINE-6-PHOSPHATE ISOMERASE"/>
    <property type="match status" value="1"/>
</dbReference>
<dbReference type="GO" id="GO:0042802">
    <property type="term" value="F:identical protein binding"/>
    <property type="evidence" value="ECO:0007669"/>
    <property type="project" value="TreeGrafter"/>
</dbReference>
<dbReference type="InterPro" id="IPR037171">
    <property type="entry name" value="NagB/RpiA_transferase-like"/>
</dbReference>
<comment type="caution">
    <text evidence="2">The sequence shown here is derived from an EMBL/GenBank/DDBJ whole genome shotgun (WGS) entry which is preliminary data.</text>
</comment>
<dbReference type="PROSITE" id="PS01161">
    <property type="entry name" value="GLC_GALNAC_ISOMERASE"/>
    <property type="match status" value="1"/>
</dbReference>
<evidence type="ECO:0000313" key="2">
    <source>
        <dbReference type="EMBL" id="CAJ2508924.1"/>
    </source>
</evidence>
<dbReference type="GO" id="GO:0019262">
    <property type="term" value="P:N-acetylneuraminate catabolic process"/>
    <property type="evidence" value="ECO:0007669"/>
    <property type="project" value="TreeGrafter"/>
</dbReference>
<evidence type="ECO:0000256" key="1">
    <source>
        <dbReference type="ARBA" id="ARBA00000644"/>
    </source>
</evidence>
<dbReference type="SUPFAM" id="SSF100950">
    <property type="entry name" value="NagB/RpiA/CoA transferase-like"/>
    <property type="match status" value="1"/>
</dbReference>
<gene>
    <name evidence="2" type="ORF">KHLLAP_LOCUS9392</name>
</gene>
<sequence length="218" mass="24365">MDEYVGLLREHREPYRSFMHRRLFPHFNIAPVHVHILDGNASSLDTECAEYEAKIRSYGGVDLCLGGVGSVGHIAFNELGSSLASRTRVKALAFDTTIMDAREVIIIIATREGTAIAVQRAVEDTMSHMCTLSCLQMHSRRTIVVDDEEATLGLQFKTVKSSTSVERHALGIAAVDTELRGIRVGRRDRRWGVDPRQYDITGGLILGEVYWPPHWSES</sequence>
<evidence type="ECO:0000313" key="3">
    <source>
        <dbReference type="Proteomes" id="UP001295740"/>
    </source>
</evidence>